<dbReference type="OrthoDB" id="9809515at2"/>
<dbReference type="InterPro" id="IPR009057">
    <property type="entry name" value="Homeodomain-like_sf"/>
</dbReference>
<accession>A0A255YU79</accession>
<name>A0A255YU79_9FLAO</name>
<protein>
    <recommendedName>
        <fullName evidence="3">DUF433 domain-containing protein</fullName>
    </recommendedName>
</protein>
<evidence type="ECO:0000313" key="1">
    <source>
        <dbReference type="EMBL" id="OYQ31980.1"/>
    </source>
</evidence>
<dbReference type="AlphaFoldDB" id="A0A255YU79"/>
<dbReference type="PANTHER" id="PTHR34849">
    <property type="entry name" value="SSL5025 PROTEIN"/>
    <property type="match status" value="1"/>
</dbReference>
<dbReference type="InterPro" id="IPR036388">
    <property type="entry name" value="WH-like_DNA-bd_sf"/>
</dbReference>
<comment type="caution">
    <text evidence="1">The sequence shown here is derived from an EMBL/GenBank/DDBJ whole genome shotgun (WGS) entry which is preliminary data.</text>
</comment>
<dbReference type="Gene3D" id="1.10.10.10">
    <property type="entry name" value="Winged helix-like DNA-binding domain superfamily/Winged helix DNA-binding domain"/>
    <property type="match status" value="1"/>
</dbReference>
<sequence length="74" mass="8426">MIDYKEYISIDANIRFGRPVITGTRISVYDILSWFANGMTANDIINDFPELNENQIKACLAYAADREHKINIAS</sequence>
<proteinExistence type="predicted"/>
<dbReference type="InterPro" id="IPR007367">
    <property type="entry name" value="DUF433"/>
</dbReference>
<dbReference type="EMBL" id="NOXV01000305">
    <property type="protein sequence ID" value="OYQ31980.1"/>
    <property type="molecule type" value="Genomic_DNA"/>
</dbReference>
<evidence type="ECO:0000313" key="2">
    <source>
        <dbReference type="Proteomes" id="UP000216605"/>
    </source>
</evidence>
<dbReference type="Proteomes" id="UP000216605">
    <property type="component" value="Unassembled WGS sequence"/>
</dbReference>
<dbReference type="Pfam" id="PF04255">
    <property type="entry name" value="DUF433"/>
    <property type="match status" value="1"/>
</dbReference>
<dbReference type="PANTHER" id="PTHR34849:SF5">
    <property type="entry name" value="SSL2733 PROTEIN"/>
    <property type="match status" value="1"/>
</dbReference>
<organism evidence="1 2">
    <name type="scientific">Flavobacterium cyanobacteriorum</name>
    <dbReference type="NCBI Taxonomy" id="2022802"/>
    <lineage>
        <taxon>Bacteria</taxon>
        <taxon>Pseudomonadati</taxon>
        <taxon>Bacteroidota</taxon>
        <taxon>Flavobacteriia</taxon>
        <taxon>Flavobacteriales</taxon>
        <taxon>Flavobacteriaceae</taxon>
        <taxon>Flavobacterium</taxon>
    </lineage>
</organism>
<evidence type="ECO:0008006" key="3">
    <source>
        <dbReference type="Google" id="ProtNLM"/>
    </source>
</evidence>
<gene>
    <name evidence="1" type="ORF">CHU92_15175</name>
</gene>
<dbReference type="SUPFAM" id="SSF46689">
    <property type="entry name" value="Homeodomain-like"/>
    <property type="match status" value="1"/>
</dbReference>
<keyword evidence="2" id="KW-1185">Reference proteome</keyword>
<reference evidence="1 2" key="1">
    <citation type="submission" date="2017-07" db="EMBL/GenBank/DDBJ databases">
        <title>Flavobacterium cyanobacteriorum sp. nov., isolated from cyanobacterial aggregates in a eutrophic lake.</title>
        <authorList>
            <person name="Cai H."/>
        </authorList>
    </citation>
    <scope>NUCLEOTIDE SEQUENCE [LARGE SCALE GENOMIC DNA]</scope>
    <source>
        <strain evidence="1 2">TH021</strain>
    </source>
</reference>